<proteinExistence type="inferred from homology"/>
<evidence type="ECO:0000256" key="1">
    <source>
        <dbReference type="ARBA" id="ARBA00022630"/>
    </source>
</evidence>
<feature type="domain" description="Luciferase-like" evidence="7">
    <location>
        <begin position="35"/>
        <end position="373"/>
    </location>
</feature>
<sequence length="432" mass="47235">MTDDGRRLFLAYNLRSYGVSPRAWLSPGLTGREIFTAEYWSRTARLAEKGLFDAVFSGDSAQFLGFNRIDLDGLDRFVQWATVVPETERVGVIVTASTTYNDPYRLAERLLSLDHLSAGRVSWNLVTTFAEDAAANFGLARHPERGLRYRRAEDFAEVVVRLWDSAGGGPEVAHHSDHFTVAGRLPLPRSPQGRPPIIRASSSSEGRALAGRLASAVFDSALTIEEAQARYRMVKSDAVAAGRRPADLAYLPGVRIVLGSTGAEARARVDELFTEDPITRTQHEVWFGGLIGAPVTDLDQDRPISPAVLEAALAAAEADRDHLRASTLQVLAETPRIPLSEHLRRTRYLSGGHGTFVGAPEQLADRMEHWFRSYAADGFVIAPDLVTETLPILVDEVVPLLQARGIYKREYASSTLAGHLRAAGGQVSEVPA</sequence>
<evidence type="ECO:0000313" key="9">
    <source>
        <dbReference type="Proteomes" id="UP000253303"/>
    </source>
</evidence>
<evidence type="ECO:0000256" key="4">
    <source>
        <dbReference type="ARBA" id="ARBA00023033"/>
    </source>
</evidence>
<dbReference type="PIRSF" id="PIRSF000337">
    <property type="entry name" value="NTA_MOA"/>
    <property type="match status" value="1"/>
</dbReference>
<feature type="binding site" evidence="6">
    <location>
        <position position="202"/>
    </location>
    <ligand>
        <name>FMN</name>
        <dbReference type="ChEBI" id="CHEBI:58210"/>
    </ligand>
</feature>
<comment type="caution">
    <text evidence="8">The sequence shown here is derived from an EMBL/GenBank/DDBJ whole genome shotgun (WGS) entry which is preliminary data.</text>
</comment>
<gene>
    <name evidence="8" type="ORF">DP939_14600</name>
</gene>
<dbReference type="InterPro" id="IPR051260">
    <property type="entry name" value="Diverse_substr_monoxygenases"/>
</dbReference>
<evidence type="ECO:0000313" key="8">
    <source>
        <dbReference type="EMBL" id="RBQ19174.1"/>
    </source>
</evidence>
<feature type="binding site" evidence="6">
    <location>
        <position position="59"/>
    </location>
    <ligand>
        <name>FMN</name>
        <dbReference type="ChEBI" id="CHEBI:58210"/>
    </ligand>
</feature>
<name>A0A366M0S9_9ACTN</name>
<dbReference type="InterPro" id="IPR016215">
    <property type="entry name" value="NTA_MOA"/>
</dbReference>
<dbReference type="AlphaFoldDB" id="A0A366M0S9"/>
<dbReference type="InterPro" id="IPR011251">
    <property type="entry name" value="Luciferase-like_dom"/>
</dbReference>
<dbReference type="EMBL" id="QMEY01000005">
    <property type="protein sequence ID" value="RBQ19174.1"/>
    <property type="molecule type" value="Genomic_DNA"/>
</dbReference>
<accession>A0A366M0S9</accession>
<reference evidence="8 9" key="1">
    <citation type="submission" date="2018-06" db="EMBL/GenBank/DDBJ databases">
        <title>Sphaerisporangium craniellae sp. nov., isolated from a marine sponge in the South China Sea.</title>
        <authorList>
            <person name="Li L."/>
        </authorList>
    </citation>
    <scope>NUCLEOTIDE SEQUENCE [LARGE SCALE GENOMIC DNA]</scope>
    <source>
        <strain evidence="8 9">LHW63015</strain>
    </source>
</reference>
<organism evidence="8 9">
    <name type="scientific">Spongiactinospora rosea</name>
    <dbReference type="NCBI Taxonomy" id="2248750"/>
    <lineage>
        <taxon>Bacteria</taxon>
        <taxon>Bacillati</taxon>
        <taxon>Actinomycetota</taxon>
        <taxon>Actinomycetes</taxon>
        <taxon>Streptosporangiales</taxon>
        <taxon>Streptosporangiaceae</taxon>
        <taxon>Spongiactinospora</taxon>
    </lineage>
</organism>
<comment type="similarity">
    <text evidence="5">Belongs to the NtaA/SnaA/DszA monooxygenase family.</text>
</comment>
<feature type="binding site" evidence="6">
    <location>
        <position position="203"/>
    </location>
    <ligand>
        <name>FMN</name>
        <dbReference type="ChEBI" id="CHEBI:58210"/>
    </ligand>
</feature>
<keyword evidence="2 6" id="KW-0288">FMN</keyword>
<feature type="binding site" evidence="6">
    <location>
        <position position="95"/>
    </location>
    <ligand>
        <name>FMN</name>
        <dbReference type="ChEBI" id="CHEBI:58210"/>
    </ligand>
</feature>
<dbReference type="InterPro" id="IPR036661">
    <property type="entry name" value="Luciferase-like_sf"/>
</dbReference>
<keyword evidence="3" id="KW-0560">Oxidoreductase</keyword>
<keyword evidence="4 8" id="KW-0503">Monooxygenase</keyword>
<evidence type="ECO:0000256" key="5">
    <source>
        <dbReference type="ARBA" id="ARBA00033748"/>
    </source>
</evidence>
<evidence type="ECO:0000256" key="6">
    <source>
        <dbReference type="PIRSR" id="PIRSR000337-1"/>
    </source>
</evidence>
<dbReference type="PANTHER" id="PTHR30011">
    <property type="entry name" value="ALKANESULFONATE MONOOXYGENASE-RELATED"/>
    <property type="match status" value="1"/>
</dbReference>
<dbReference type="SUPFAM" id="SSF51679">
    <property type="entry name" value="Bacterial luciferase-like"/>
    <property type="match status" value="1"/>
</dbReference>
<evidence type="ECO:0000256" key="2">
    <source>
        <dbReference type="ARBA" id="ARBA00022643"/>
    </source>
</evidence>
<keyword evidence="1 6" id="KW-0285">Flavoprotein</keyword>
<dbReference type="GO" id="GO:0016705">
    <property type="term" value="F:oxidoreductase activity, acting on paired donors, with incorporation or reduction of molecular oxygen"/>
    <property type="evidence" value="ECO:0007669"/>
    <property type="project" value="InterPro"/>
</dbReference>
<dbReference type="Proteomes" id="UP000253303">
    <property type="component" value="Unassembled WGS sequence"/>
</dbReference>
<dbReference type="PANTHER" id="PTHR30011:SF16">
    <property type="entry name" value="C2H2 FINGER DOMAIN TRANSCRIPTION FACTOR (EUROFUNG)-RELATED"/>
    <property type="match status" value="1"/>
</dbReference>
<protein>
    <submittedName>
        <fullName evidence="8">Nitrilotriacetate monooxygenase</fullName>
    </submittedName>
</protein>
<dbReference type="GO" id="GO:0004497">
    <property type="term" value="F:monooxygenase activity"/>
    <property type="evidence" value="ECO:0007669"/>
    <property type="project" value="UniProtKB-KW"/>
</dbReference>
<feature type="binding site" evidence="6">
    <location>
        <position position="149"/>
    </location>
    <ligand>
        <name>FMN</name>
        <dbReference type="ChEBI" id="CHEBI:58210"/>
    </ligand>
</feature>
<evidence type="ECO:0000256" key="3">
    <source>
        <dbReference type="ARBA" id="ARBA00023002"/>
    </source>
</evidence>
<dbReference type="RefSeq" id="WP_113981234.1">
    <property type="nucleotide sequence ID" value="NZ_QMEY01000005.1"/>
</dbReference>
<dbReference type="OrthoDB" id="8320141at2"/>
<keyword evidence="9" id="KW-1185">Reference proteome</keyword>
<evidence type="ECO:0000259" key="7">
    <source>
        <dbReference type="Pfam" id="PF00296"/>
    </source>
</evidence>
<dbReference type="Gene3D" id="3.20.20.30">
    <property type="entry name" value="Luciferase-like domain"/>
    <property type="match status" value="1"/>
</dbReference>
<dbReference type="Pfam" id="PF00296">
    <property type="entry name" value="Bac_luciferase"/>
    <property type="match status" value="1"/>
</dbReference>